<dbReference type="CDD" id="cd08432">
    <property type="entry name" value="PBP2_GcdR_TrpI_HvrB_AmpR_like"/>
    <property type="match status" value="1"/>
</dbReference>
<dbReference type="GO" id="GO:0043565">
    <property type="term" value="F:sequence-specific DNA binding"/>
    <property type="evidence" value="ECO:0007669"/>
    <property type="project" value="TreeGrafter"/>
</dbReference>
<keyword evidence="2" id="KW-0805">Transcription regulation</keyword>
<accession>A0AA48KT67</accession>
<organism evidence="6 7">
    <name type="scientific">Planctobacterium marinum</name>
    <dbReference type="NCBI Taxonomy" id="1631968"/>
    <lineage>
        <taxon>Bacteria</taxon>
        <taxon>Pseudomonadati</taxon>
        <taxon>Pseudomonadota</taxon>
        <taxon>Gammaproteobacteria</taxon>
        <taxon>Alteromonadales</taxon>
        <taxon>Alteromonadaceae</taxon>
        <taxon>Planctobacterium</taxon>
    </lineage>
</organism>
<keyword evidence="4" id="KW-0804">Transcription</keyword>
<dbReference type="SUPFAM" id="SSF53850">
    <property type="entry name" value="Periplasmic binding protein-like II"/>
    <property type="match status" value="1"/>
</dbReference>
<feature type="domain" description="HTH lysR-type" evidence="5">
    <location>
        <begin position="15"/>
        <end position="72"/>
    </location>
</feature>
<dbReference type="KEGG" id="pmaw:MACH26_05960"/>
<reference evidence="6" key="1">
    <citation type="submission" date="2023-01" db="EMBL/GenBank/DDBJ databases">
        <title>Complete genome sequence of Planctobacterium marinum strain Dej080120_11.</title>
        <authorList>
            <person name="Ueki S."/>
            <person name="Maruyama F."/>
        </authorList>
    </citation>
    <scope>NUCLEOTIDE SEQUENCE</scope>
    <source>
        <strain evidence="6">Dej080120_11</strain>
    </source>
</reference>
<evidence type="ECO:0000313" key="6">
    <source>
        <dbReference type="EMBL" id="BDX05075.1"/>
    </source>
</evidence>
<evidence type="ECO:0000256" key="3">
    <source>
        <dbReference type="ARBA" id="ARBA00023125"/>
    </source>
</evidence>
<dbReference type="InterPro" id="IPR036390">
    <property type="entry name" value="WH_DNA-bd_sf"/>
</dbReference>
<keyword evidence="3" id="KW-0238">DNA-binding</keyword>
<name>A0AA48KT67_9ALTE</name>
<dbReference type="EMBL" id="AP027272">
    <property type="protein sequence ID" value="BDX05075.1"/>
    <property type="molecule type" value="Genomic_DNA"/>
</dbReference>
<evidence type="ECO:0000313" key="7">
    <source>
        <dbReference type="Proteomes" id="UP001333710"/>
    </source>
</evidence>
<dbReference type="InterPro" id="IPR058163">
    <property type="entry name" value="LysR-type_TF_proteobact-type"/>
</dbReference>
<evidence type="ECO:0000256" key="1">
    <source>
        <dbReference type="ARBA" id="ARBA00009437"/>
    </source>
</evidence>
<dbReference type="Gene3D" id="3.40.190.10">
    <property type="entry name" value="Periplasmic binding protein-like II"/>
    <property type="match status" value="2"/>
</dbReference>
<protein>
    <submittedName>
        <fullName evidence="6">Transcriptional regulator</fullName>
    </submittedName>
</protein>
<gene>
    <name evidence="6" type="ORF">MACH26_05960</name>
</gene>
<sequence>MRMVKKNLSERARLPSLGALKYFKVAAETLSFKLAAESLFVSQAAISQHIKTLESQLGCKLFIRKNREVRLTAQGQLLLPYVQKGFSEFQKGIAQLQEDNHPNILKLNVLPSIATFWLIPRLHLFRNEYPDLQVKLIPDPDVVAFEDFNLDLAIRFGPGKYDNLSSRLLYTDRVVMVSHPHLIQSDLQPDDLRHLPVITENYSDTDDAWEVFLHRYQFRFDDFRNRFEIRDATPALVGAVLAGQGIAMVKQSLVQDYIASNQLVTLFGFSHICDYACYLVAPDFHFNFPKVQAFESWLKEQTKPTIAALSEPLN</sequence>
<dbReference type="PANTHER" id="PTHR30537:SF74">
    <property type="entry name" value="HTH-TYPE TRANSCRIPTIONAL REGULATOR TRPI"/>
    <property type="match status" value="1"/>
</dbReference>
<dbReference type="AlphaFoldDB" id="A0AA48KT67"/>
<evidence type="ECO:0000259" key="5">
    <source>
        <dbReference type="PROSITE" id="PS50931"/>
    </source>
</evidence>
<dbReference type="InterPro" id="IPR005119">
    <property type="entry name" value="LysR_subst-bd"/>
</dbReference>
<dbReference type="Pfam" id="PF00126">
    <property type="entry name" value="HTH_1"/>
    <property type="match status" value="1"/>
</dbReference>
<dbReference type="Proteomes" id="UP001333710">
    <property type="component" value="Chromosome"/>
</dbReference>
<dbReference type="SUPFAM" id="SSF46785">
    <property type="entry name" value="Winged helix' DNA-binding domain"/>
    <property type="match status" value="1"/>
</dbReference>
<dbReference type="PANTHER" id="PTHR30537">
    <property type="entry name" value="HTH-TYPE TRANSCRIPTIONAL REGULATOR"/>
    <property type="match status" value="1"/>
</dbReference>
<comment type="similarity">
    <text evidence="1">Belongs to the LysR transcriptional regulatory family.</text>
</comment>
<evidence type="ECO:0000256" key="4">
    <source>
        <dbReference type="ARBA" id="ARBA00023163"/>
    </source>
</evidence>
<dbReference type="PROSITE" id="PS50931">
    <property type="entry name" value="HTH_LYSR"/>
    <property type="match status" value="1"/>
</dbReference>
<dbReference type="Pfam" id="PF03466">
    <property type="entry name" value="LysR_substrate"/>
    <property type="match status" value="1"/>
</dbReference>
<keyword evidence="7" id="KW-1185">Reference proteome</keyword>
<dbReference type="Gene3D" id="1.10.10.10">
    <property type="entry name" value="Winged helix-like DNA-binding domain superfamily/Winged helix DNA-binding domain"/>
    <property type="match status" value="1"/>
</dbReference>
<dbReference type="GO" id="GO:0006351">
    <property type="term" value="P:DNA-templated transcription"/>
    <property type="evidence" value="ECO:0007669"/>
    <property type="project" value="TreeGrafter"/>
</dbReference>
<dbReference type="InterPro" id="IPR000847">
    <property type="entry name" value="LysR_HTH_N"/>
</dbReference>
<evidence type="ECO:0000256" key="2">
    <source>
        <dbReference type="ARBA" id="ARBA00023015"/>
    </source>
</evidence>
<dbReference type="FunFam" id="1.10.10.10:FF:000001">
    <property type="entry name" value="LysR family transcriptional regulator"/>
    <property type="match status" value="1"/>
</dbReference>
<dbReference type="PRINTS" id="PR00039">
    <property type="entry name" value="HTHLYSR"/>
</dbReference>
<dbReference type="InterPro" id="IPR036388">
    <property type="entry name" value="WH-like_DNA-bd_sf"/>
</dbReference>
<dbReference type="GO" id="GO:0003700">
    <property type="term" value="F:DNA-binding transcription factor activity"/>
    <property type="evidence" value="ECO:0007669"/>
    <property type="project" value="InterPro"/>
</dbReference>
<proteinExistence type="inferred from homology"/>